<evidence type="ECO:0000313" key="3">
    <source>
        <dbReference type="EMBL" id="QOR45773.1"/>
    </source>
</evidence>
<proteinExistence type="predicted"/>
<keyword evidence="4" id="KW-1185">Reference proteome</keyword>
<gene>
    <name evidence="3" type="ORF">INS88_00595</name>
</gene>
<evidence type="ECO:0000256" key="1">
    <source>
        <dbReference type="SAM" id="MobiDB-lite"/>
    </source>
</evidence>
<evidence type="ECO:0000313" key="4">
    <source>
        <dbReference type="Proteomes" id="UP000595053"/>
    </source>
</evidence>
<protein>
    <submittedName>
        <fullName evidence="3">Uncharacterized protein</fullName>
    </submittedName>
</protein>
<keyword evidence="2" id="KW-1133">Transmembrane helix</keyword>
<dbReference type="Proteomes" id="UP000595053">
    <property type="component" value="Chromosome"/>
</dbReference>
<reference evidence="3 4" key="1">
    <citation type="submission" date="2020-10" db="EMBL/GenBank/DDBJ databases">
        <title>Trueperella pecoris sp. nov. isolated from bovine and porcine specimens.</title>
        <authorList>
            <person name="Schoenecker L."/>
            <person name="Schnydrig P."/>
            <person name="Brodard I."/>
            <person name="Thomann A."/>
            <person name="Hemphill A."/>
            <person name="Rodriguez-Campos S."/>
            <person name="Perreten V."/>
            <person name="Jores J."/>
            <person name="Kittl S."/>
        </authorList>
    </citation>
    <scope>NUCLEOTIDE SEQUENCE [LARGE SCALE GENOMIC DNA]</scope>
    <source>
        <strain evidence="3 4">15A0121</strain>
    </source>
</reference>
<name>A0A7M1QVC1_9ACTO</name>
<keyword evidence="2" id="KW-0472">Membrane</keyword>
<accession>A0A7M1QVC1</accession>
<evidence type="ECO:0000256" key="2">
    <source>
        <dbReference type="SAM" id="Phobius"/>
    </source>
</evidence>
<keyword evidence="2" id="KW-0812">Transmembrane</keyword>
<dbReference type="RefSeq" id="WP_197551254.1">
    <property type="nucleotide sequence ID" value="NZ_CP063213.1"/>
</dbReference>
<feature type="region of interest" description="Disordered" evidence="1">
    <location>
        <begin position="1"/>
        <end position="56"/>
    </location>
</feature>
<feature type="compositionally biased region" description="Basic and acidic residues" evidence="1">
    <location>
        <begin position="18"/>
        <end position="44"/>
    </location>
</feature>
<sequence length="92" mass="9358">MGLMVGREGQGDLAGEAGRQDRSSRGGRERRHETTPHQQSDRTESPAGGQPAGHGEFLARARAAGGLIVLGLAGLAAIIGGGVLLAQTLATF</sequence>
<dbReference type="AlphaFoldDB" id="A0A7M1QVC1"/>
<dbReference type="EMBL" id="CP063213">
    <property type="protein sequence ID" value="QOR45773.1"/>
    <property type="molecule type" value="Genomic_DNA"/>
</dbReference>
<organism evidence="3 4">
    <name type="scientific">Trueperella pecoris</name>
    <dbReference type="NCBI Taxonomy" id="2733571"/>
    <lineage>
        <taxon>Bacteria</taxon>
        <taxon>Bacillati</taxon>
        <taxon>Actinomycetota</taxon>
        <taxon>Actinomycetes</taxon>
        <taxon>Actinomycetales</taxon>
        <taxon>Actinomycetaceae</taxon>
        <taxon>Trueperella</taxon>
    </lineage>
</organism>
<feature type="transmembrane region" description="Helical" evidence="2">
    <location>
        <begin position="67"/>
        <end position="90"/>
    </location>
</feature>